<dbReference type="Proteomes" id="UP001165090">
    <property type="component" value="Unassembled WGS sequence"/>
</dbReference>
<dbReference type="InterPro" id="IPR027417">
    <property type="entry name" value="P-loop_NTPase"/>
</dbReference>
<accession>A0ABQ5S7R8</accession>
<dbReference type="InterPro" id="IPR045028">
    <property type="entry name" value="DinG/Rad3-like"/>
</dbReference>
<proteinExistence type="predicted"/>
<reference evidence="3 4" key="1">
    <citation type="journal article" date="2023" name="IScience">
        <title>Expanded male sex-determining region conserved during the evolution of homothallism in the green alga Volvox.</title>
        <authorList>
            <person name="Yamamoto K."/>
            <person name="Matsuzaki R."/>
            <person name="Mahakham W."/>
            <person name="Heman W."/>
            <person name="Sekimoto H."/>
            <person name="Kawachi M."/>
            <person name="Minakuchi Y."/>
            <person name="Toyoda A."/>
            <person name="Nozaki H."/>
        </authorList>
    </citation>
    <scope>NUCLEOTIDE SEQUENCE [LARGE SCALE GENOMIC DNA]</scope>
    <source>
        <strain evidence="3 4">NIES-4468</strain>
    </source>
</reference>
<evidence type="ECO:0000313" key="3">
    <source>
        <dbReference type="EMBL" id="GLI65473.1"/>
    </source>
</evidence>
<keyword evidence="4" id="KW-1185">Reference proteome</keyword>
<gene>
    <name evidence="3" type="ORF">VaNZ11_009010</name>
</gene>
<evidence type="ECO:0000313" key="4">
    <source>
        <dbReference type="Proteomes" id="UP001165090"/>
    </source>
</evidence>
<sequence>MRLVSSLQRCLEQPPQTQMSGQRSGDTAGATEGAGASGAVCSTGAEVIGTHEFLLATRMEHLNLFPLLSWVRESRLVMKVAGYDITSSGTEESIVPEAAVRLDDDKGKEGAARGTQSTAVEHEVRNGAASGGRATVAAGGGFGARRSSLFAVLSFLTSLTQPNADGRIVITPAASGVGSGSSDVATVACLRYTVLNAAAHFTSILQSARSVVLASGTLSPVEGLLAQLLPDVPPHRVRLFSCGHVVPPENLLALVAARGPTGQHLDLRYGRRSDPRISEELGRLLINICTAVPAGVVVFAPSFAYLDQLVAAWRRSDVWPGLTSRKHVFVEPRSTSAVEAVLESYAAAIKRTAQPPSVTAAAATSGAGAGTSAGRRPNGAVLLSVVGGKLSEGINFGDDLGRCVVVLGLPYPNPSEPELRERMRYLDEAAASSASHPAASTAAMDTGAAVTTAAKSTASGSGDCTKSIPWAAAVGARDAVTSFPSSGTSGCAITPSGTASAMMSDLIATGGNSPVFAAPASPALLPRLTGRQYYEGLCIKAVNQCVGRVIRHARDYATIVLV</sequence>
<comment type="caution">
    <text evidence="3">The sequence shown here is derived from an EMBL/GenBank/DDBJ whole genome shotgun (WGS) entry which is preliminary data.</text>
</comment>
<dbReference type="Gene3D" id="3.40.50.300">
    <property type="entry name" value="P-loop containing nucleotide triphosphate hydrolases"/>
    <property type="match status" value="2"/>
</dbReference>
<evidence type="ECO:0000256" key="1">
    <source>
        <dbReference type="SAM" id="MobiDB-lite"/>
    </source>
</evidence>
<evidence type="ECO:0000259" key="2">
    <source>
        <dbReference type="SMART" id="SM00491"/>
    </source>
</evidence>
<feature type="non-terminal residue" evidence="3">
    <location>
        <position position="562"/>
    </location>
</feature>
<name>A0ABQ5S7R8_9CHLO</name>
<dbReference type="PANTHER" id="PTHR11472">
    <property type="entry name" value="DNA REPAIR DEAD HELICASE RAD3/XP-D SUBFAMILY MEMBER"/>
    <property type="match status" value="1"/>
</dbReference>
<dbReference type="SMART" id="SM00491">
    <property type="entry name" value="HELICc2"/>
    <property type="match status" value="1"/>
</dbReference>
<feature type="compositionally biased region" description="Polar residues" evidence="1">
    <location>
        <begin position="1"/>
        <end position="23"/>
    </location>
</feature>
<organism evidence="3 4">
    <name type="scientific">Volvox africanus</name>
    <dbReference type="NCBI Taxonomy" id="51714"/>
    <lineage>
        <taxon>Eukaryota</taxon>
        <taxon>Viridiplantae</taxon>
        <taxon>Chlorophyta</taxon>
        <taxon>core chlorophytes</taxon>
        <taxon>Chlorophyceae</taxon>
        <taxon>CS clade</taxon>
        <taxon>Chlamydomonadales</taxon>
        <taxon>Volvocaceae</taxon>
        <taxon>Volvox</taxon>
    </lineage>
</organism>
<dbReference type="EMBL" id="BSDZ01000024">
    <property type="protein sequence ID" value="GLI65473.1"/>
    <property type="molecule type" value="Genomic_DNA"/>
</dbReference>
<feature type="domain" description="ATP-dependent helicase C-terminal" evidence="2">
    <location>
        <begin position="303"/>
        <end position="562"/>
    </location>
</feature>
<dbReference type="Pfam" id="PF13307">
    <property type="entry name" value="Helicase_C_2"/>
    <property type="match status" value="2"/>
</dbReference>
<feature type="region of interest" description="Disordered" evidence="1">
    <location>
        <begin position="1"/>
        <end position="36"/>
    </location>
</feature>
<dbReference type="InterPro" id="IPR006555">
    <property type="entry name" value="ATP-dep_Helicase_C"/>
</dbReference>
<dbReference type="PANTHER" id="PTHR11472:SF41">
    <property type="entry name" value="ATP-DEPENDENT DNA HELICASE DDX11-RELATED"/>
    <property type="match status" value="1"/>
</dbReference>
<protein>
    <recommendedName>
        <fullName evidence="2">ATP-dependent helicase C-terminal domain-containing protein</fullName>
    </recommendedName>
</protein>
<feature type="compositionally biased region" description="Low complexity" evidence="1">
    <location>
        <begin position="24"/>
        <end position="36"/>
    </location>
</feature>